<comment type="caution">
    <text evidence="9">The sequence shown here is derived from an EMBL/GenBank/DDBJ whole genome shotgun (WGS) entry which is preliminary data.</text>
</comment>
<reference evidence="9 10" key="1">
    <citation type="submission" date="2019-10" db="EMBL/GenBank/DDBJ databases">
        <title>Nonomuraea sp. nov., isolated from Phyllanthus amarus.</title>
        <authorList>
            <person name="Klykleung N."/>
            <person name="Tanasupawat S."/>
        </authorList>
    </citation>
    <scope>NUCLEOTIDE SEQUENCE [LARGE SCALE GENOMIC DNA]</scope>
    <source>
        <strain evidence="9 10">PA1-10</strain>
    </source>
</reference>
<dbReference type="EMBL" id="VDLX02000027">
    <property type="protein sequence ID" value="KAB8187598.1"/>
    <property type="molecule type" value="Genomic_DNA"/>
</dbReference>
<dbReference type="Gene3D" id="1.10.3720.10">
    <property type="entry name" value="MetI-like"/>
    <property type="match status" value="1"/>
</dbReference>
<keyword evidence="5 7" id="KW-1133">Transmembrane helix</keyword>
<feature type="transmembrane region" description="Helical" evidence="7">
    <location>
        <begin position="319"/>
        <end position="342"/>
    </location>
</feature>
<dbReference type="OrthoDB" id="9794684at2"/>
<dbReference type="PANTHER" id="PTHR32243:SF18">
    <property type="entry name" value="INNER MEMBRANE ABC TRANSPORTER PERMEASE PROTEIN YCJP"/>
    <property type="match status" value="1"/>
</dbReference>
<dbReference type="InterPro" id="IPR000515">
    <property type="entry name" value="MetI-like"/>
</dbReference>
<gene>
    <name evidence="9" type="ORF">FH608_045530</name>
</gene>
<comment type="similarity">
    <text evidence="7">Belongs to the binding-protein-dependent transport system permease family.</text>
</comment>
<keyword evidence="6 7" id="KW-0472">Membrane</keyword>
<feature type="transmembrane region" description="Helical" evidence="7">
    <location>
        <begin position="399"/>
        <end position="420"/>
    </location>
</feature>
<evidence type="ECO:0000256" key="6">
    <source>
        <dbReference type="ARBA" id="ARBA00023136"/>
    </source>
</evidence>
<feature type="transmembrane region" description="Helical" evidence="7">
    <location>
        <begin position="287"/>
        <end position="307"/>
    </location>
</feature>
<feature type="transmembrane region" description="Helical" evidence="7">
    <location>
        <begin position="222"/>
        <end position="243"/>
    </location>
</feature>
<evidence type="ECO:0000256" key="7">
    <source>
        <dbReference type="RuleBase" id="RU363032"/>
    </source>
</evidence>
<name>A0A5C4V849_9ACTN</name>
<dbReference type="AlphaFoldDB" id="A0A5C4V849"/>
<dbReference type="InterPro" id="IPR035906">
    <property type="entry name" value="MetI-like_sf"/>
</dbReference>
<sequence>MDRDQRGADRGPVHRCGSDAGPPGPRPAPGPDERPGAGLGHADHRGHDGLPVAVPVGARGGQLAAGDARVRLLPRLHLVRERHGHVRRARDPRRVAVGAVRRAHPLRRAHHDPGGAVRVRQDRRRQRLAGVLEDHRADAQAAVRPGRLAGGDLGGQVLPADLGAQPGRPRRRDDHAAGLRVQDRPGAAPVRPGLGGRHAHGRHPRRRPGQQPAKDGAPVKRLTLNAAAVVVLVTTIFPVYWMFLTAFKPTGDIQSATPAFWPAHPTLEHFVTAVNAPGFWTYWRNSLVVTVAAVLIALVTALLAAFAVARMRWRGRGAFVIAVFAAQMAPWEALLVPVFIIARDTELLDSLAMLTGVYFMITLPFTIVTLRGFLAAIPPELEEAAQVDGCGRLAAFRRVVFPLLAPGLMATSLFGFITAWNEFAFVNVLIIKDQDKRTLPVWLSSFRDVFGTDWGATMAAASLFALPALLLFLFLQRRVGTGMTAGAVKG</sequence>
<keyword evidence="2 7" id="KW-0813">Transport</keyword>
<keyword evidence="3" id="KW-1003">Cell membrane</keyword>
<evidence type="ECO:0000256" key="8">
    <source>
        <dbReference type="SAM" id="MobiDB-lite"/>
    </source>
</evidence>
<proteinExistence type="inferred from homology"/>
<feature type="region of interest" description="Disordered" evidence="8">
    <location>
        <begin position="1"/>
        <end position="55"/>
    </location>
</feature>
<feature type="compositionally biased region" description="Basic residues" evidence="8">
    <location>
        <begin position="197"/>
        <end position="208"/>
    </location>
</feature>
<dbReference type="PROSITE" id="PS50928">
    <property type="entry name" value="ABC_TM1"/>
    <property type="match status" value="1"/>
</dbReference>
<dbReference type="GO" id="GO:0055085">
    <property type="term" value="P:transmembrane transport"/>
    <property type="evidence" value="ECO:0007669"/>
    <property type="project" value="InterPro"/>
</dbReference>
<protein>
    <submittedName>
        <fullName evidence="9">ABC transporter permease subunit</fullName>
    </submittedName>
</protein>
<feature type="transmembrane region" description="Helical" evidence="7">
    <location>
        <begin position="454"/>
        <end position="475"/>
    </location>
</feature>
<feature type="transmembrane region" description="Helical" evidence="7">
    <location>
        <begin position="357"/>
        <end position="378"/>
    </location>
</feature>
<comment type="subcellular location">
    <subcellularLocation>
        <location evidence="1 7">Cell membrane</location>
        <topology evidence="1 7">Multi-pass membrane protein</topology>
    </subcellularLocation>
</comment>
<feature type="compositionally biased region" description="Basic and acidic residues" evidence="8">
    <location>
        <begin position="1"/>
        <end position="12"/>
    </location>
</feature>
<evidence type="ECO:0000313" key="10">
    <source>
        <dbReference type="Proteomes" id="UP000312512"/>
    </source>
</evidence>
<feature type="region of interest" description="Disordered" evidence="8">
    <location>
        <begin position="142"/>
        <end position="218"/>
    </location>
</feature>
<keyword evidence="10" id="KW-1185">Reference proteome</keyword>
<evidence type="ECO:0000256" key="1">
    <source>
        <dbReference type="ARBA" id="ARBA00004651"/>
    </source>
</evidence>
<dbReference type="SUPFAM" id="SSF161098">
    <property type="entry name" value="MetI-like"/>
    <property type="match status" value="1"/>
</dbReference>
<dbReference type="PANTHER" id="PTHR32243">
    <property type="entry name" value="MALTOSE TRANSPORT SYSTEM PERMEASE-RELATED"/>
    <property type="match status" value="1"/>
</dbReference>
<evidence type="ECO:0000256" key="4">
    <source>
        <dbReference type="ARBA" id="ARBA00022692"/>
    </source>
</evidence>
<evidence type="ECO:0000256" key="5">
    <source>
        <dbReference type="ARBA" id="ARBA00022989"/>
    </source>
</evidence>
<evidence type="ECO:0000313" key="9">
    <source>
        <dbReference type="EMBL" id="KAB8187598.1"/>
    </source>
</evidence>
<keyword evidence="4 7" id="KW-0812">Transmembrane</keyword>
<organism evidence="9 10">
    <name type="scientific">Nonomuraea phyllanthi</name>
    <dbReference type="NCBI Taxonomy" id="2219224"/>
    <lineage>
        <taxon>Bacteria</taxon>
        <taxon>Bacillati</taxon>
        <taxon>Actinomycetota</taxon>
        <taxon>Actinomycetes</taxon>
        <taxon>Streptosporangiales</taxon>
        <taxon>Streptosporangiaceae</taxon>
        <taxon>Nonomuraea</taxon>
    </lineage>
</organism>
<feature type="compositionally biased region" description="Basic and acidic residues" evidence="8">
    <location>
        <begin position="31"/>
        <end position="48"/>
    </location>
</feature>
<feature type="compositionally biased region" description="Basic and acidic residues" evidence="8">
    <location>
        <begin position="171"/>
        <end position="183"/>
    </location>
</feature>
<evidence type="ECO:0000256" key="2">
    <source>
        <dbReference type="ARBA" id="ARBA00022448"/>
    </source>
</evidence>
<dbReference type="GO" id="GO:0005886">
    <property type="term" value="C:plasma membrane"/>
    <property type="evidence" value="ECO:0007669"/>
    <property type="project" value="UniProtKB-SubCell"/>
</dbReference>
<evidence type="ECO:0000256" key="3">
    <source>
        <dbReference type="ARBA" id="ARBA00022475"/>
    </source>
</evidence>
<dbReference type="InterPro" id="IPR050901">
    <property type="entry name" value="BP-dep_ABC_trans_perm"/>
</dbReference>
<accession>A0A5C4V849</accession>
<dbReference type="CDD" id="cd06261">
    <property type="entry name" value="TM_PBP2"/>
    <property type="match status" value="1"/>
</dbReference>
<dbReference type="Pfam" id="PF00528">
    <property type="entry name" value="BPD_transp_1"/>
    <property type="match status" value="1"/>
</dbReference>
<dbReference type="Proteomes" id="UP000312512">
    <property type="component" value="Unassembled WGS sequence"/>
</dbReference>